<dbReference type="GeneID" id="59149042"/>
<dbReference type="Proteomes" id="UP000594121">
    <property type="component" value="Chromosome"/>
</dbReference>
<accession>A0A7L9FL92</accession>
<organism evidence="1 2">
    <name type="scientific">Infirmifilum lucidum</name>
    <dbReference type="NCBI Taxonomy" id="2776706"/>
    <lineage>
        <taxon>Archaea</taxon>
        <taxon>Thermoproteota</taxon>
        <taxon>Thermoprotei</taxon>
        <taxon>Thermofilales</taxon>
        <taxon>Thermofilaceae</taxon>
        <taxon>Infirmifilum</taxon>
    </lineage>
</organism>
<dbReference type="KEGG" id="thel:IG193_04060"/>
<evidence type="ECO:0000313" key="2">
    <source>
        <dbReference type="Proteomes" id="UP000594121"/>
    </source>
</evidence>
<protein>
    <submittedName>
        <fullName evidence="1">Uncharacterized protein</fullName>
    </submittedName>
</protein>
<name>A0A7L9FL92_9CREN</name>
<dbReference type="AlphaFoldDB" id="A0A7L9FL92"/>
<keyword evidence="2" id="KW-1185">Reference proteome</keyword>
<dbReference type="EMBL" id="CP062310">
    <property type="protein sequence ID" value="QOJ79636.1"/>
    <property type="molecule type" value="Genomic_DNA"/>
</dbReference>
<dbReference type="InParanoid" id="A0A7L9FL92"/>
<dbReference type="Pfam" id="PF06677">
    <property type="entry name" value="Auto_anti-p27"/>
    <property type="match status" value="1"/>
</dbReference>
<proteinExistence type="predicted"/>
<dbReference type="InterPro" id="IPR009563">
    <property type="entry name" value="SSSCA1"/>
</dbReference>
<gene>
    <name evidence="1" type="ORF">IG193_04060</name>
</gene>
<reference evidence="1 2" key="1">
    <citation type="submission" date="2020-10" db="EMBL/GenBank/DDBJ databases">
        <title>Thermofilum lucidum 3507LT sp. nov. a novel member of Thermofilaceae family isolated from Chile hot spring, and proposal of description order Thermofilales.</title>
        <authorList>
            <person name="Zayulina K.S."/>
            <person name="Elcheninov A.G."/>
            <person name="Toshchakov S.V."/>
            <person name="Kublanov I.V."/>
        </authorList>
    </citation>
    <scope>NUCLEOTIDE SEQUENCE [LARGE SCALE GENOMIC DNA]</scope>
    <source>
        <strain evidence="1 2">3507LT</strain>
    </source>
</reference>
<dbReference type="RefSeq" id="WP_192819608.1">
    <property type="nucleotide sequence ID" value="NZ_CP062310.1"/>
</dbReference>
<evidence type="ECO:0000313" key="1">
    <source>
        <dbReference type="EMBL" id="QOJ79636.1"/>
    </source>
</evidence>
<sequence length="127" mass="13913">MAGEDKAVLAKMASMLKSGATMLDKLCPYCGVPLFRLKSGEVLCPKCGQRFVIVASDEEEIRARSALALRSLEQAVVERLELLREELSKALSPSDIYEVGKAVMVLLQILEASYRVKSLAEHQASKS</sequence>